<keyword evidence="1" id="KW-1133">Transmembrane helix</keyword>
<feature type="transmembrane region" description="Helical" evidence="1">
    <location>
        <begin position="12"/>
        <end position="34"/>
    </location>
</feature>
<keyword evidence="1" id="KW-0812">Transmembrane</keyword>
<organism evidence="2">
    <name type="scientific">Vibrio virus vB_VspP_SBP1</name>
    <dbReference type="NCBI Taxonomy" id="2500581"/>
    <lineage>
        <taxon>Viruses</taxon>
        <taxon>Duplodnaviria</taxon>
        <taxon>Heunggongvirae</taxon>
        <taxon>Uroviricota</taxon>
        <taxon>Caudoviricetes</taxon>
        <taxon>Schitoviridae</taxon>
        <taxon>Electravirus</taxon>
        <taxon>Electravirus Sbp1</taxon>
    </lineage>
</organism>
<reference evidence="2" key="1">
    <citation type="submission" date="2018-12" db="EMBL/GenBank/DDBJ databases">
        <title>Characterization of a N4-like bacteriophage infecting a coral-derived Vibrio strain.</title>
        <authorList>
            <person name="Huang S."/>
        </authorList>
    </citation>
    <scope>NUCLEOTIDE SEQUENCE [LARGE SCALE GENOMIC DNA]</scope>
</reference>
<sequence>MLSHNAKQTLKLGAAYIAIVWSIIMFVIVCSTPASAHPKFISDSKYKYVVVCEHNDITYTYYTNKVNDWDVNFVLTEPITINEITREETKLGEQLVVSNVNCMLLKK</sequence>
<keyword evidence="3" id="KW-1185">Reference proteome</keyword>
<evidence type="ECO:0000313" key="2">
    <source>
        <dbReference type="EMBL" id="AZU99689.1"/>
    </source>
</evidence>
<evidence type="ECO:0000313" key="3">
    <source>
        <dbReference type="Proteomes" id="UP000290131"/>
    </source>
</evidence>
<proteinExistence type="predicted"/>
<accession>A0A3T0IIU7</accession>
<keyword evidence="1" id="KW-0472">Membrane</keyword>
<protein>
    <submittedName>
        <fullName evidence="2">Uncharacterized protein</fullName>
    </submittedName>
</protein>
<dbReference type="EMBL" id="MK301608">
    <property type="protein sequence ID" value="AZU99689.1"/>
    <property type="molecule type" value="Genomic_DNA"/>
</dbReference>
<evidence type="ECO:0000256" key="1">
    <source>
        <dbReference type="SAM" id="Phobius"/>
    </source>
</evidence>
<name>A0A3T0IIU7_9CAUD</name>
<gene>
    <name evidence="2" type="ORF">SBP1_gp097</name>
</gene>
<dbReference type="Proteomes" id="UP000290131">
    <property type="component" value="Segment"/>
</dbReference>